<dbReference type="PANTHER" id="PTHR43479:SF11">
    <property type="entry name" value="ACREF_ENVCD OPERON REPRESSOR-RELATED"/>
    <property type="match status" value="1"/>
</dbReference>
<dbReference type="OrthoDB" id="881297at2"/>
<dbReference type="Gene3D" id="1.10.357.10">
    <property type="entry name" value="Tetracycline Repressor, domain 2"/>
    <property type="match status" value="1"/>
</dbReference>
<evidence type="ECO:0000256" key="1">
    <source>
        <dbReference type="ARBA" id="ARBA00023125"/>
    </source>
</evidence>
<dbReference type="RefSeq" id="WP_073193580.1">
    <property type="nucleotide sequence ID" value="NZ_FQTW01000010.1"/>
</dbReference>
<evidence type="ECO:0000256" key="2">
    <source>
        <dbReference type="PROSITE-ProRule" id="PRU00335"/>
    </source>
</evidence>
<keyword evidence="1 2" id="KW-0238">DNA-binding</keyword>
<proteinExistence type="predicted"/>
<evidence type="ECO:0000259" key="3">
    <source>
        <dbReference type="PROSITE" id="PS50977"/>
    </source>
</evidence>
<protein>
    <submittedName>
        <fullName evidence="4">Transcriptional regulator, TetR family</fullName>
    </submittedName>
</protein>
<dbReference type="GO" id="GO:0003677">
    <property type="term" value="F:DNA binding"/>
    <property type="evidence" value="ECO:0007669"/>
    <property type="project" value="UniProtKB-UniRule"/>
</dbReference>
<dbReference type="Pfam" id="PF00440">
    <property type="entry name" value="TetR_N"/>
    <property type="match status" value="1"/>
</dbReference>
<gene>
    <name evidence="4" type="ORF">SAMN05444278_11037</name>
</gene>
<dbReference type="PROSITE" id="PS50977">
    <property type="entry name" value="HTH_TETR_2"/>
    <property type="match status" value="1"/>
</dbReference>
<dbReference type="PANTHER" id="PTHR43479">
    <property type="entry name" value="ACREF/ENVCD OPERON REPRESSOR-RELATED"/>
    <property type="match status" value="1"/>
</dbReference>
<evidence type="ECO:0000313" key="4">
    <source>
        <dbReference type="EMBL" id="SHE96240.1"/>
    </source>
</evidence>
<feature type="DNA-binding region" description="H-T-H motif" evidence="2">
    <location>
        <begin position="22"/>
        <end position="41"/>
    </location>
</feature>
<evidence type="ECO:0000313" key="5">
    <source>
        <dbReference type="Proteomes" id="UP000184462"/>
    </source>
</evidence>
<dbReference type="SUPFAM" id="SSF46689">
    <property type="entry name" value="Homeodomain-like"/>
    <property type="match status" value="1"/>
</dbReference>
<dbReference type="PRINTS" id="PR00455">
    <property type="entry name" value="HTHTETR"/>
</dbReference>
<dbReference type="Proteomes" id="UP000184462">
    <property type="component" value="Unassembled WGS sequence"/>
</dbReference>
<reference evidence="4 5" key="1">
    <citation type="submission" date="2016-11" db="EMBL/GenBank/DDBJ databases">
        <authorList>
            <person name="Jaros S."/>
            <person name="Januszkiewicz K."/>
            <person name="Wedrychowicz H."/>
        </authorList>
    </citation>
    <scope>NUCLEOTIDE SEQUENCE [LARGE SCALE GENOMIC DNA]</scope>
    <source>
        <strain evidence="4 5">DSM 25661</strain>
    </source>
</reference>
<organism evidence="4 5">
    <name type="scientific">Psychroflexus salarius</name>
    <dbReference type="NCBI Taxonomy" id="1155689"/>
    <lineage>
        <taxon>Bacteria</taxon>
        <taxon>Pseudomonadati</taxon>
        <taxon>Bacteroidota</taxon>
        <taxon>Flavobacteriia</taxon>
        <taxon>Flavobacteriales</taxon>
        <taxon>Flavobacteriaceae</taxon>
        <taxon>Psychroflexus</taxon>
    </lineage>
</organism>
<dbReference type="InterPro" id="IPR001647">
    <property type="entry name" value="HTH_TetR"/>
</dbReference>
<dbReference type="InterPro" id="IPR050624">
    <property type="entry name" value="HTH-type_Tx_Regulator"/>
</dbReference>
<sequence length="199" mass="23329">MKIDILHKAADMFLEYGFKSVTMDDLAAEMRVSKKTIYEHYNNKSDLVEAVAQHIKNQINDEIHQVIAQNFDPIQEMIEIKNTVMRRLKNEKASPQFQLQKYYPKIHEKLKNSHICTMDKCCTENVERGVKDGFYRGDLNIVFVVRAYISGMLNIKNEDLFKSTDLNPKQLYEEFLIYHLRSITTLKGKNRLDALLNTH</sequence>
<dbReference type="STRING" id="1155689.SAMN05444278_11037"/>
<dbReference type="EMBL" id="FQTW01000010">
    <property type="protein sequence ID" value="SHE96240.1"/>
    <property type="molecule type" value="Genomic_DNA"/>
</dbReference>
<accession>A0A1M4XS65</accession>
<feature type="domain" description="HTH tetR-type" evidence="3">
    <location>
        <begin position="1"/>
        <end position="59"/>
    </location>
</feature>
<dbReference type="InterPro" id="IPR009057">
    <property type="entry name" value="Homeodomain-like_sf"/>
</dbReference>
<dbReference type="AlphaFoldDB" id="A0A1M4XS65"/>
<keyword evidence="5" id="KW-1185">Reference proteome</keyword>
<name>A0A1M4XS65_9FLAO</name>